<dbReference type="PRINTS" id="PR00661">
    <property type="entry name" value="ERMFAMILY"/>
</dbReference>
<evidence type="ECO:0000256" key="1">
    <source>
        <dbReference type="ARBA" id="ARBA00004279"/>
    </source>
</evidence>
<dbReference type="Pfam" id="PF09380">
    <property type="entry name" value="FERM_C"/>
    <property type="match status" value="1"/>
</dbReference>
<dbReference type="InterPro" id="IPR019749">
    <property type="entry name" value="Band_41_domain"/>
</dbReference>
<dbReference type="InterPro" id="IPR011993">
    <property type="entry name" value="PH-like_dom_sf"/>
</dbReference>
<keyword evidence="8" id="KW-0963">Cytoplasm</keyword>
<dbReference type="CDD" id="cd00160">
    <property type="entry name" value="RhoGEF"/>
    <property type="match status" value="1"/>
</dbReference>
<reference evidence="23" key="1">
    <citation type="submission" date="2025-08" db="UniProtKB">
        <authorList>
            <consortium name="RefSeq"/>
        </authorList>
    </citation>
    <scope>IDENTIFICATION</scope>
    <source>
        <tissue evidence="23">Gonads</tissue>
    </source>
</reference>
<dbReference type="FunFam" id="3.10.20.90:FF:000040">
    <property type="entry name" value="FERM, RhoGEF and pleckstrin domain-containing protein"/>
    <property type="match status" value="1"/>
</dbReference>
<dbReference type="PANTHER" id="PTHR45858:SF5">
    <property type="entry name" value="MOESIN_EZRIN_RADIXIN HOMOLOG 1"/>
    <property type="match status" value="1"/>
</dbReference>
<dbReference type="STRING" id="7574.A0A1S3IK89"/>
<feature type="compositionally biased region" description="Low complexity" evidence="18">
    <location>
        <begin position="369"/>
        <end position="383"/>
    </location>
</feature>
<evidence type="ECO:0000256" key="7">
    <source>
        <dbReference type="ARBA" id="ARBA00022475"/>
    </source>
</evidence>
<dbReference type="CDD" id="cd01220">
    <property type="entry name" value="PH1_FARP1-like"/>
    <property type="match status" value="1"/>
</dbReference>
<dbReference type="GO" id="GO:0005886">
    <property type="term" value="C:plasma membrane"/>
    <property type="evidence" value="ECO:0007669"/>
    <property type="project" value="UniProtKB-SubCell"/>
</dbReference>
<comment type="subcellular location">
    <subcellularLocation>
        <location evidence="2">Cell membrane</location>
        <topology evidence="2">Peripheral membrane protein</topology>
        <orientation evidence="2">Cytoplasmic side</orientation>
    </subcellularLocation>
    <subcellularLocation>
        <location evidence="1">Cell projection</location>
        <location evidence="1">Dendrite</location>
    </subcellularLocation>
    <subcellularLocation>
        <location evidence="5">Cell projection</location>
        <location evidence="5">Dendritic spine</location>
    </subcellularLocation>
    <subcellularLocation>
        <location evidence="3">Cell projection</location>
        <location evidence="3">Filopodium</location>
    </subcellularLocation>
    <subcellularLocation>
        <location evidence="4">Cytoplasm</location>
        <location evidence="4">Cytosol</location>
    </subcellularLocation>
    <subcellularLocation>
        <location evidence="15">Synapse</location>
        <location evidence="15">Synaptosome</location>
    </subcellularLocation>
</comment>
<dbReference type="InterPro" id="IPR014847">
    <property type="entry name" value="FA"/>
</dbReference>
<dbReference type="OrthoDB" id="9990815at2759"/>
<keyword evidence="7" id="KW-1003">Cell membrane</keyword>
<keyword evidence="14" id="KW-0966">Cell projection</keyword>
<dbReference type="InterPro" id="IPR000798">
    <property type="entry name" value="Ez/rad/moesin-like"/>
</dbReference>
<feature type="compositionally biased region" description="Polar residues" evidence="18">
    <location>
        <begin position="345"/>
        <end position="366"/>
    </location>
</feature>
<keyword evidence="11" id="KW-0677">Repeat</keyword>
<feature type="region of interest" description="Disordered" evidence="18">
    <location>
        <begin position="585"/>
        <end position="682"/>
    </location>
</feature>
<dbReference type="InterPro" id="IPR051835">
    <property type="entry name" value="RAC1-GEF"/>
</dbReference>
<dbReference type="RefSeq" id="XP_013398301.1">
    <property type="nucleotide sequence ID" value="XM_013542847.1"/>
</dbReference>
<feature type="domain" description="PH" evidence="19">
    <location>
        <begin position="908"/>
        <end position="1005"/>
    </location>
</feature>
<feature type="domain" description="FERM" evidence="21">
    <location>
        <begin position="15"/>
        <end position="298"/>
    </location>
</feature>
<evidence type="ECO:0000256" key="14">
    <source>
        <dbReference type="ARBA" id="ARBA00023273"/>
    </source>
</evidence>
<dbReference type="Gene3D" id="3.10.20.90">
    <property type="entry name" value="Phosphatidylinositol 3-kinase Catalytic Subunit, Chain A, domain 1"/>
    <property type="match status" value="1"/>
</dbReference>
<dbReference type="CDD" id="cd17098">
    <property type="entry name" value="FERM_F1_FARP1_like"/>
    <property type="match status" value="1"/>
</dbReference>
<dbReference type="FunFam" id="2.30.29.30:FF:000046">
    <property type="entry name" value="FERM, RhoGEF and pleckstrin domain-containing protein 1"/>
    <property type="match status" value="1"/>
</dbReference>
<dbReference type="GeneID" id="106164818"/>
<dbReference type="InterPro" id="IPR019748">
    <property type="entry name" value="FERM_central"/>
</dbReference>
<evidence type="ECO:0000256" key="11">
    <source>
        <dbReference type="ARBA" id="ARBA00022737"/>
    </source>
</evidence>
<dbReference type="SMART" id="SM00233">
    <property type="entry name" value="PH"/>
    <property type="match status" value="2"/>
</dbReference>
<dbReference type="GO" id="GO:0043197">
    <property type="term" value="C:dendritic spine"/>
    <property type="evidence" value="ECO:0007669"/>
    <property type="project" value="UniProtKB-SubCell"/>
</dbReference>
<feature type="compositionally biased region" description="Basic and acidic residues" evidence="18">
    <location>
        <begin position="624"/>
        <end position="648"/>
    </location>
</feature>
<evidence type="ECO:0000256" key="2">
    <source>
        <dbReference type="ARBA" id="ARBA00004413"/>
    </source>
</evidence>
<dbReference type="InterPro" id="IPR014352">
    <property type="entry name" value="FERM/acyl-CoA-bd_prot_sf"/>
</dbReference>
<evidence type="ECO:0000259" key="21">
    <source>
        <dbReference type="PROSITE" id="PS50057"/>
    </source>
</evidence>
<evidence type="ECO:0000259" key="19">
    <source>
        <dbReference type="PROSITE" id="PS50003"/>
    </source>
</evidence>
<dbReference type="Pfam" id="PF00373">
    <property type="entry name" value="FERM_M"/>
    <property type="match status" value="1"/>
</dbReference>
<gene>
    <name evidence="23" type="primary">LOC106164818</name>
</gene>
<feature type="region of interest" description="Disordered" evidence="18">
    <location>
        <begin position="345"/>
        <end position="383"/>
    </location>
</feature>
<dbReference type="CDD" id="cd13235">
    <property type="entry name" value="PH2_FARP1-like"/>
    <property type="match status" value="1"/>
</dbReference>
<dbReference type="Pfam" id="PF09379">
    <property type="entry name" value="FERM_N"/>
    <property type="match status" value="1"/>
</dbReference>
<feature type="region of interest" description="Disordered" evidence="18">
    <location>
        <begin position="399"/>
        <end position="448"/>
    </location>
</feature>
<sequence>MSTGNASPQKGGKMMNIKVLMLDDSEQIFQLPVKATGSLLRDQVIRHLNLVESDYFDLEFTGQNGVQYWLDPEKLILKQVSSHHNLTFRFSVKFYTPDPGLLEEEFTRYLFALQVKRDLNQGILPCNENTAALLAAYIAQAEIGDFLEEDYLDHTYLQTFHFVPNQTDELEVKVMEYHKTLLGQTPAEADFNLLDTARKVELYGLRMHPAKDNEGVPLNLAVAHLGIMVFQNSTKINTFSWAKIRKLSFKRRKFLIKLHPEGYGYHKDTVEFCFDSRDECKNFWKKSIEHHAFFRCQSVRTIPRHKTRVISRGSSFRYSGKTQKQLLDYVRENYIKREPFERTVSVRSTRSVGATPTTSTMNSRDLNYSRGGMSSAASASSGSHVLDISNHNLNASTRVETAEVHDDSSQSDVTSQSPKAKRVDVSQIPVPPEPSQPQRSPHKDFDRKMSAPVLTTLQQEEIEHQMDEPHLARSPEVANIPDSLRHPNDHQLTRTEDIENIPEEVGEPLDTSPVVTPPVSKGMIRAHSETEAQMRHDNNKAMFEYPPANYAPISEENAVEEEEEPPLDMSPDDTKATMTTTTFITSYDEEQPFSRSPPTPPPPLDEREIPVAPVQPRLKTFSVEPRENGHTMREEKTERTEVVRRERAQLSSKMSPATTSSQGSVSLSSSRTEDSEEEVRRKRFPPDKSYYVAKELLMTERTYKKDLEVMTVWFRNAVSKDTAMPDYLSQLLFTHLDPIYEFHCSFLKEIEQRLAMWEGKSNAHLNGDYQRIGDIMLNNLKVLQLYKNYIDHHEEILMGFENTMKQDKNFEQLLKDFESQKVCYLPLYSFFLKPAQRLMHYQLILERLLAHYYADHPDYKDCKSSLIKIAEVTSASADTMRSLENLHKLLELQRDLLGIDNLVQPAREFIREGCLQKLSRKGYQQRMFFLLSDMLVYTSRSATPSQQFKVHGQLPLRNMYVEETDPKMAVANSFTIFSGNRCLLVAASSQEEKDKWVEDLTDSIQLVRVKGDDIHLQKQPSLKSSTSSSENIDVSDPAPSSPPEKQSQHRANTTMHVCWHRNTSVSMKDHNTAIKNQLSGYLLRKFKNSNGWQKLWVVFTNFCLFFYKTFQDDFPLASLPLLGYSVSTPSEVDDIHKDYVFKLQFKNHVYFFRAESEYTFERYVILAS</sequence>
<feature type="domain" description="PH" evidence="19">
    <location>
        <begin position="1075"/>
        <end position="1168"/>
    </location>
</feature>
<dbReference type="SMART" id="SM00295">
    <property type="entry name" value="B41"/>
    <property type="match status" value="1"/>
</dbReference>
<evidence type="ECO:0000256" key="5">
    <source>
        <dbReference type="ARBA" id="ARBA00004552"/>
    </source>
</evidence>
<protein>
    <recommendedName>
        <fullName evidence="16">FERM, ARHGEF and pleckstrin domain-containing protein 1</fullName>
    </recommendedName>
    <alternativeName>
        <fullName evidence="17">FERM, RhoGEF and pleckstrin domain-containing protein 1</fullName>
    </alternativeName>
</protein>
<dbReference type="Pfam" id="PF08736">
    <property type="entry name" value="FA"/>
    <property type="match status" value="1"/>
</dbReference>
<keyword evidence="12" id="KW-0770">Synapse</keyword>
<dbReference type="GO" id="GO:0005829">
    <property type="term" value="C:cytosol"/>
    <property type="evidence" value="ECO:0007669"/>
    <property type="project" value="UniProtKB-SubCell"/>
</dbReference>
<proteinExistence type="predicted"/>
<dbReference type="InterPro" id="IPR029071">
    <property type="entry name" value="Ubiquitin-like_domsf"/>
</dbReference>
<dbReference type="InterPro" id="IPR035899">
    <property type="entry name" value="DBL_dom_sf"/>
</dbReference>
<keyword evidence="22" id="KW-1185">Reference proteome</keyword>
<evidence type="ECO:0000256" key="9">
    <source>
        <dbReference type="ARBA" id="ARBA00022599"/>
    </source>
</evidence>
<accession>A0A1S3IK89</accession>
<dbReference type="InterPro" id="IPR000299">
    <property type="entry name" value="FERM_domain"/>
</dbReference>
<organism evidence="22 23">
    <name type="scientific">Lingula anatina</name>
    <name type="common">Brachiopod</name>
    <name type="synonym">Lingula unguis</name>
    <dbReference type="NCBI Taxonomy" id="7574"/>
    <lineage>
        <taxon>Eukaryota</taxon>
        <taxon>Metazoa</taxon>
        <taxon>Spiralia</taxon>
        <taxon>Lophotrochozoa</taxon>
        <taxon>Brachiopoda</taxon>
        <taxon>Linguliformea</taxon>
        <taxon>Lingulata</taxon>
        <taxon>Lingulida</taxon>
        <taxon>Linguloidea</taxon>
        <taxon>Lingulidae</taxon>
        <taxon>Lingula</taxon>
    </lineage>
</organism>
<dbReference type="SUPFAM" id="SSF54236">
    <property type="entry name" value="Ubiquitin-like"/>
    <property type="match status" value="1"/>
</dbReference>
<feature type="compositionally biased region" description="Low complexity" evidence="18">
    <location>
        <begin position="660"/>
        <end position="670"/>
    </location>
</feature>
<dbReference type="Gene3D" id="1.20.900.10">
    <property type="entry name" value="Dbl homology (DH) domain"/>
    <property type="match status" value="1"/>
</dbReference>
<evidence type="ECO:0000256" key="12">
    <source>
        <dbReference type="ARBA" id="ARBA00023018"/>
    </source>
</evidence>
<dbReference type="InterPro" id="IPR019747">
    <property type="entry name" value="FERM_CS"/>
</dbReference>
<dbReference type="CDD" id="cd14473">
    <property type="entry name" value="FERM_B-lobe"/>
    <property type="match status" value="1"/>
</dbReference>
<evidence type="ECO:0000256" key="4">
    <source>
        <dbReference type="ARBA" id="ARBA00004514"/>
    </source>
</evidence>
<feature type="compositionally biased region" description="Polar residues" evidence="18">
    <location>
        <begin position="1043"/>
        <end position="1052"/>
    </location>
</feature>
<dbReference type="PROSITE" id="PS50057">
    <property type="entry name" value="FERM_3"/>
    <property type="match status" value="1"/>
</dbReference>
<dbReference type="GO" id="GO:0008092">
    <property type="term" value="F:cytoskeletal protein binding"/>
    <property type="evidence" value="ECO:0007669"/>
    <property type="project" value="InterPro"/>
</dbReference>
<evidence type="ECO:0000313" key="22">
    <source>
        <dbReference type="Proteomes" id="UP000085678"/>
    </source>
</evidence>
<dbReference type="KEGG" id="lak:106164818"/>
<dbReference type="SMART" id="SM00325">
    <property type="entry name" value="RhoGEF"/>
    <property type="match status" value="1"/>
</dbReference>
<keyword evidence="9" id="KW-0771">Synaptosome</keyword>
<dbReference type="AlphaFoldDB" id="A0A1S3IK89"/>
<evidence type="ECO:0000256" key="18">
    <source>
        <dbReference type="SAM" id="MobiDB-lite"/>
    </source>
</evidence>
<dbReference type="SMART" id="SM01195">
    <property type="entry name" value="FA"/>
    <property type="match status" value="1"/>
</dbReference>
<keyword evidence="10" id="KW-0344">Guanine-nucleotide releasing factor</keyword>
<evidence type="ECO:0000256" key="6">
    <source>
        <dbReference type="ARBA" id="ARBA00022473"/>
    </source>
</evidence>
<dbReference type="FunFam" id="1.20.900.10:FF:000021">
    <property type="entry name" value="FERM, RhoGEF and pleckstrin domain-containing protein 1"/>
    <property type="match status" value="1"/>
</dbReference>
<keyword evidence="13" id="KW-0472">Membrane</keyword>
<dbReference type="SUPFAM" id="SSF47031">
    <property type="entry name" value="Second domain of FERM"/>
    <property type="match status" value="1"/>
</dbReference>
<dbReference type="Gene3D" id="1.20.80.10">
    <property type="match status" value="1"/>
</dbReference>
<dbReference type="InterPro" id="IPR018979">
    <property type="entry name" value="FERM_N"/>
</dbReference>
<evidence type="ECO:0000313" key="23">
    <source>
        <dbReference type="RefSeq" id="XP_013398301.1"/>
    </source>
</evidence>
<name>A0A1S3IK89_LINAN</name>
<dbReference type="FunFam" id="1.20.80.10:FF:000005">
    <property type="entry name" value="FERM, RhoGEF and pleckstrin domain-containing protein 1"/>
    <property type="match status" value="1"/>
</dbReference>
<dbReference type="Proteomes" id="UP000085678">
    <property type="component" value="Unplaced"/>
</dbReference>
<evidence type="ECO:0000256" key="3">
    <source>
        <dbReference type="ARBA" id="ARBA00004486"/>
    </source>
</evidence>
<evidence type="ECO:0000256" key="10">
    <source>
        <dbReference type="ARBA" id="ARBA00022658"/>
    </source>
</evidence>
<evidence type="ECO:0000256" key="15">
    <source>
        <dbReference type="ARBA" id="ARBA00034102"/>
    </source>
</evidence>
<evidence type="ECO:0000256" key="13">
    <source>
        <dbReference type="ARBA" id="ARBA00023136"/>
    </source>
</evidence>
<dbReference type="SMART" id="SM01196">
    <property type="entry name" value="FERM_C"/>
    <property type="match status" value="1"/>
</dbReference>
<dbReference type="PANTHER" id="PTHR45858">
    <property type="entry name" value="FERM DOMAIN CONTAINING PROTEIN"/>
    <property type="match status" value="1"/>
</dbReference>
<dbReference type="SUPFAM" id="SSF48065">
    <property type="entry name" value="DBL homology domain (DH-domain)"/>
    <property type="match status" value="1"/>
</dbReference>
<evidence type="ECO:0000259" key="20">
    <source>
        <dbReference type="PROSITE" id="PS50010"/>
    </source>
</evidence>
<evidence type="ECO:0000256" key="8">
    <source>
        <dbReference type="ARBA" id="ARBA00022490"/>
    </source>
</evidence>
<dbReference type="PROSITE" id="PS50003">
    <property type="entry name" value="PH_DOMAIN"/>
    <property type="match status" value="2"/>
</dbReference>
<feature type="compositionally biased region" description="Polar residues" evidence="18">
    <location>
        <begin position="649"/>
        <end position="659"/>
    </location>
</feature>
<evidence type="ECO:0000256" key="17">
    <source>
        <dbReference type="ARBA" id="ARBA00042170"/>
    </source>
</evidence>
<evidence type="ECO:0000256" key="16">
    <source>
        <dbReference type="ARBA" id="ARBA00040395"/>
    </source>
</evidence>
<dbReference type="PROSITE" id="PS50010">
    <property type="entry name" value="DH_2"/>
    <property type="match status" value="1"/>
</dbReference>
<dbReference type="Pfam" id="PF00621">
    <property type="entry name" value="RhoGEF"/>
    <property type="match status" value="1"/>
</dbReference>
<dbReference type="CDD" id="cd13193">
    <property type="entry name" value="FERM_C_FARP1-like"/>
    <property type="match status" value="1"/>
</dbReference>
<dbReference type="InterPro" id="IPR035963">
    <property type="entry name" value="FERM_2"/>
</dbReference>
<feature type="domain" description="DH" evidence="20">
    <location>
        <begin position="688"/>
        <end position="879"/>
    </location>
</feature>
<dbReference type="SUPFAM" id="SSF50729">
    <property type="entry name" value="PH domain-like"/>
    <property type="match status" value="3"/>
</dbReference>
<dbReference type="FunFam" id="2.30.29.30:FF:000002">
    <property type="entry name" value="Band 4.1-like protein 5 isoform 1"/>
    <property type="match status" value="1"/>
</dbReference>
<dbReference type="InterPro" id="IPR041788">
    <property type="entry name" value="FARP1/FARP2/FRMD7_FERM_C"/>
</dbReference>
<dbReference type="GO" id="GO:0030175">
    <property type="term" value="C:filopodium"/>
    <property type="evidence" value="ECO:0007669"/>
    <property type="project" value="UniProtKB-SubCell"/>
</dbReference>
<dbReference type="GO" id="GO:0005085">
    <property type="term" value="F:guanyl-nucleotide exchange factor activity"/>
    <property type="evidence" value="ECO:0007669"/>
    <property type="project" value="UniProtKB-KW"/>
</dbReference>
<dbReference type="InterPro" id="IPR000219">
    <property type="entry name" value="DH_dom"/>
</dbReference>
<dbReference type="Gene3D" id="2.30.29.30">
    <property type="entry name" value="Pleckstrin-homology domain (PH domain)/Phosphotyrosine-binding domain (PTB)"/>
    <property type="match status" value="3"/>
</dbReference>
<dbReference type="InParanoid" id="A0A1S3IK89"/>
<dbReference type="InterPro" id="IPR001849">
    <property type="entry name" value="PH_domain"/>
</dbReference>
<dbReference type="InterPro" id="IPR018980">
    <property type="entry name" value="FERM_PH-like_C"/>
</dbReference>
<dbReference type="PRINTS" id="PR00935">
    <property type="entry name" value="BAND41"/>
</dbReference>
<dbReference type="PROSITE" id="PS00660">
    <property type="entry name" value="FERM_1"/>
    <property type="match status" value="1"/>
</dbReference>
<keyword evidence="6" id="KW-0217">Developmental protein</keyword>
<dbReference type="Pfam" id="PF00169">
    <property type="entry name" value="PH"/>
    <property type="match status" value="2"/>
</dbReference>
<feature type="region of interest" description="Disordered" evidence="18">
    <location>
        <begin position="1017"/>
        <end position="1052"/>
    </location>
</feature>